<keyword evidence="3" id="KW-1185">Reference proteome</keyword>
<reference evidence="2 3" key="1">
    <citation type="journal article" date="2023" name="Plants (Basel)">
        <title>Bridging the Gap: Combining Genomics and Transcriptomics Approaches to Understand Stylosanthes scabra, an Orphan Legume from the Brazilian Caatinga.</title>
        <authorList>
            <person name="Ferreira-Neto J.R.C."/>
            <person name="da Silva M.D."/>
            <person name="Binneck E."/>
            <person name="de Melo N.F."/>
            <person name="da Silva R.H."/>
            <person name="de Melo A.L.T.M."/>
            <person name="Pandolfi V."/>
            <person name="Bustamante F.O."/>
            <person name="Brasileiro-Vidal A.C."/>
            <person name="Benko-Iseppon A.M."/>
        </authorList>
    </citation>
    <scope>NUCLEOTIDE SEQUENCE [LARGE SCALE GENOMIC DNA]</scope>
    <source>
        <tissue evidence="2">Leaves</tissue>
    </source>
</reference>
<proteinExistence type="predicted"/>
<protein>
    <submittedName>
        <fullName evidence="2">Uncharacterized protein</fullName>
    </submittedName>
</protein>
<dbReference type="EMBL" id="JASCZI010122239">
    <property type="protein sequence ID" value="MED6163981.1"/>
    <property type="molecule type" value="Genomic_DNA"/>
</dbReference>
<evidence type="ECO:0000313" key="3">
    <source>
        <dbReference type="Proteomes" id="UP001341840"/>
    </source>
</evidence>
<feature type="compositionally biased region" description="Basic and acidic residues" evidence="1">
    <location>
        <begin position="76"/>
        <end position="92"/>
    </location>
</feature>
<dbReference type="Proteomes" id="UP001341840">
    <property type="component" value="Unassembled WGS sequence"/>
</dbReference>
<evidence type="ECO:0000313" key="2">
    <source>
        <dbReference type="EMBL" id="MED6163981.1"/>
    </source>
</evidence>
<feature type="region of interest" description="Disordered" evidence="1">
    <location>
        <begin position="47"/>
        <end position="92"/>
    </location>
</feature>
<accession>A0ABU6URM3</accession>
<name>A0ABU6URM3_9FABA</name>
<gene>
    <name evidence="2" type="ORF">PIB30_085196</name>
</gene>
<sequence>MASVLDFPVYPHPGPDREFLDWWYELPHRFLSLKGLLGDPRGGEVEEVVTNRGTQVPDVPDRRRADRKRRVGTRMSQRDDGDGDSAERVRRA</sequence>
<comment type="caution">
    <text evidence="2">The sequence shown here is derived from an EMBL/GenBank/DDBJ whole genome shotgun (WGS) entry which is preliminary data.</text>
</comment>
<evidence type="ECO:0000256" key="1">
    <source>
        <dbReference type="SAM" id="MobiDB-lite"/>
    </source>
</evidence>
<organism evidence="2 3">
    <name type="scientific">Stylosanthes scabra</name>
    <dbReference type="NCBI Taxonomy" id="79078"/>
    <lineage>
        <taxon>Eukaryota</taxon>
        <taxon>Viridiplantae</taxon>
        <taxon>Streptophyta</taxon>
        <taxon>Embryophyta</taxon>
        <taxon>Tracheophyta</taxon>
        <taxon>Spermatophyta</taxon>
        <taxon>Magnoliopsida</taxon>
        <taxon>eudicotyledons</taxon>
        <taxon>Gunneridae</taxon>
        <taxon>Pentapetalae</taxon>
        <taxon>rosids</taxon>
        <taxon>fabids</taxon>
        <taxon>Fabales</taxon>
        <taxon>Fabaceae</taxon>
        <taxon>Papilionoideae</taxon>
        <taxon>50 kb inversion clade</taxon>
        <taxon>dalbergioids sensu lato</taxon>
        <taxon>Dalbergieae</taxon>
        <taxon>Pterocarpus clade</taxon>
        <taxon>Stylosanthes</taxon>
    </lineage>
</organism>